<accession>A0A645CK11</accession>
<comment type="caution">
    <text evidence="1">The sequence shown here is derived from an EMBL/GenBank/DDBJ whole genome shotgun (WGS) entry which is preliminary data.</text>
</comment>
<evidence type="ECO:0000313" key="1">
    <source>
        <dbReference type="EMBL" id="MPM77287.1"/>
    </source>
</evidence>
<sequence length="109" mass="12322">MFQKVMGRQPASDEEYVEWSQARQCRALEIVLLSLKSKFPACGGAIVWDGHDDFPCPSNCSVIDFHGGLKPAAEVISRIFHTEPEQLSRIFSFPKNQIRKSPITKEKSK</sequence>
<protein>
    <submittedName>
        <fullName evidence="1">Uncharacterized protein</fullName>
    </submittedName>
</protein>
<dbReference type="SUPFAM" id="SSF51445">
    <property type="entry name" value="(Trans)glycosidases"/>
    <property type="match status" value="1"/>
</dbReference>
<gene>
    <name evidence="1" type="ORF">SDC9_124289</name>
</gene>
<organism evidence="1">
    <name type="scientific">bioreactor metagenome</name>
    <dbReference type="NCBI Taxonomy" id="1076179"/>
    <lineage>
        <taxon>unclassified sequences</taxon>
        <taxon>metagenomes</taxon>
        <taxon>ecological metagenomes</taxon>
    </lineage>
</organism>
<dbReference type="EMBL" id="VSSQ01027840">
    <property type="protein sequence ID" value="MPM77287.1"/>
    <property type="molecule type" value="Genomic_DNA"/>
</dbReference>
<dbReference type="AlphaFoldDB" id="A0A645CK11"/>
<dbReference type="Gene3D" id="3.20.20.80">
    <property type="entry name" value="Glycosidases"/>
    <property type="match status" value="1"/>
</dbReference>
<reference evidence="1" key="1">
    <citation type="submission" date="2019-08" db="EMBL/GenBank/DDBJ databases">
        <authorList>
            <person name="Kucharzyk K."/>
            <person name="Murdoch R.W."/>
            <person name="Higgins S."/>
            <person name="Loffler F."/>
        </authorList>
    </citation>
    <scope>NUCLEOTIDE SEQUENCE</scope>
</reference>
<name>A0A645CK11_9ZZZZ</name>
<dbReference type="InterPro" id="IPR017853">
    <property type="entry name" value="GH"/>
</dbReference>
<proteinExistence type="predicted"/>